<dbReference type="PROSITE" id="PS51186">
    <property type="entry name" value="GNAT"/>
    <property type="match status" value="1"/>
</dbReference>
<dbReference type="PANTHER" id="PTHR43792">
    <property type="entry name" value="GNAT FAMILY, PUTATIVE (AFU_ORTHOLOGUE AFUA_3G00765)-RELATED-RELATED"/>
    <property type="match status" value="1"/>
</dbReference>
<protein>
    <submittedName>
        <fullName evidence="2">GNAT family N-acetyltransferase</fullName>
    </submittedName>
</protein>
<organism evidence="2 3">
    <name type="scientific">Hyphobacterium marinum</name>
    <dbReference type="NCBI Taxonomy" id="3116574"/>
    <lineage>
        <taxon>Bacteria</taxon>
        <taxon>Pseudomonadati</taxon>
        <taxon>Pseudomonadota</taxon>
        <taxon>Alphaproteobacteria</taxon>
        <taxon>Maricaulales</taxon>
        <taxon>Maricaulaceae</taxon>
        <taxon>Hyphobacterium</taxon>
    </lineage>
</organism>
<dbReference type="Gene3D" id="3.40.630.30">
    <property type="match status" value="1"/>
</dbReference>
<evidence type="ECO:0000313" key="3">
    <source>
        <dbReference type="Proteomes" id="UP001310692"/>
    </source>
</evidence>
<keyword evidence="3" id="KW-1185">Reference proteome</keyword>
<evidence type="ECO:0000313" key="2">
    <source>
        <dbReference type="EMBL" id="MEE2565622.1"/>
    </source>
</evidence>
<dbReference type="InterPro" id="IPR051531">
    <property type="entry name" value="N-acetyltransferase"/>
</dbReference>
<dbReference type="RefSeq" id="WP_330195157.1">
    <property type="nucleotide sequence ID" value="NZ_JAZDRO010000001.1"/>
</dbReference>
<name>A0ABU7LWG0_9PROT</name>
<dbReference type="Pfam" id="PF13302">
    <property type="entry name" value="Acetyltransf_3"/>
    <property type="match status" value="1"/>
</dbReference>
<reference evidence="2 3" key="1">
    <citation type="submission" date="2024-01" db="EMBL/GenBank/DDBJ databases">
        <title>Hyphobacterium bacterium isolated from marine sediment.</title>
        <authorList>
            <person name="Zhao S."/>
        </authorList>
    </citation>
    <scope>NUCLEOTIDE SEQUENCE [LARGE SCALE GENOMIC DNA]</scope>
    <source>
        <strain evidence="2 3">Y60-23</strain>
    </source>
</reference>
<gene>
    <name evidence="2" type="ORF">V0U35_02930</name>
</gene>
<comment type="caution">
    <text evidence="2">The sequence shown here is derived from an EMBL/GenBank/DDBJ whole genome shotgun (WGS) entry which is preliminary data.</text>
</comment>
<dbReference type="Proteomes" id="UP001310692">
    <property type="component" value="Unassembled WGS sequence"/>
</dbReference>
<sequence>MPNADLDIRTQRLRLVAMTANLARLQVEDRDAFFEALDVTPEASWPPELMDADAMAWLRSEIEADPDAAGWLFWVFIWPGAGGQPDRLVGGGGFKGGPDASGTVEIGYSMLLSFREQGLATEAVEGLIGWARRDSRVKRIRAETLPHLTASRRVLEKTGFTETGERSEDGIVIVVYERPVDHAEAA</sequence>
<dbReference type="SUPFAM" id="SSF55729">
    <property type="entry name" value="Acyl-CoA N-acyltransferases (Nat)"/>
    <property type="match status" value="1"/>
</dbReference>
<dbReference type="InterPro" id="IPR000182">
    <property type="entry name" value="GNAT_dom"/>
</dbReference>
<dbReference type="EMBL" id="JAZDRO010000001">
    <property type="protein sequence ID" value="MEE2565622.1"/>
    <property type="molecule type" value="Genomic_DNA"/>
</dbReference>
<evidence type="ECO:0000259" key="1">
    <source>
        <dbReference type="PROSITE" id="PS51186"/>
    </source>
</evidence>
<feature type="domain" description="N-acetyltransferase" evidence="1">
    <location>
        <begin position="20"/>
        <end position="181"/>
    </location>
</feature>
<dbReference type="PANTHER" id="PTHR43792:SF13">
    <property type="entry name" value="ACETYLTRANSFERASE"/>
    <property type="match status" value="1"/>
</dbReference>
<accession>A0ABU7LWG0</accession>
<dbReference type="InterPro" id="IPR016181">
    <property type="entry name" value="Acyl_CoA_acyltransferase"/>
</dbReference>
<proteinExistence type="predicted"/>